<dbReference type="Proteomes" id="UP000193380">
    <property type="component" value="Unassembled WGS sequence"/>
</dbReference>
<evidence type="ECO:0000313" key="3">
    <source>
        <dbReference type="Proteomes" id="UP000193380"/>
    </source>
</evidence>
<accession>A0A060ZHN8</accession>
<feature type="region of interest" description="Disordered" evidence="1">
    <location>
        <begin position="71"/>
        <end position="90"/>
    </location>
</feature>
<gene>
    <name evidence="2" type="ORF">GSONMT00040920001</name>
</gene>
<evidence type="ECO:0000256" key="1">
    <source>
        <dbReference type="SAM" id="MobiDB-lite"/>
    </source>
</evidence>
<dbReference type="EMBL" id="FR959780">
    <property type="protein sequence ID" value="CDR00685.1"/>
    <property type="molecule type" value="Genomic_DNA"/>
</dbReference>
<dbReference type="GO" id="GO:1903358">
    <property type="term" value="P:regulation of Golgi organization"/>
    <property type="evidence" value="ECO:0007669"/>
    <property type="project" value="TreeGrafter"/>
</dbReference>
<dbReference type="InterPro" id="IPR052593">
    <property type="entry name" value="MT-associated_AKAP9-binding"/>
</dbReference>
<dbReference type="GO" id="GO:0005813">
    <property type="term" value="C:centrosome"/>
    <property type="evidence" value="ECO:0007669"/>
    <property type="project" value="TreeGrafter"/>
</dbReference>
<proteinExistence type="predicted"/>
<evidence type="ECO:0000313" key="2">
    <source>
        <dbReference type="EMBL" id="CDR00685.1"/>
    </source>
</evidence>
<reference evidence="2" key="2">
    <citation type="submission" date="2014-03" db="EMBL/GenBank/DDBJ databases">
        <authorList>
            <person name="Genoscope - CEA"/>
        </authorList>
    </citation>
    <scope>NUCLEOTIDE SEQUENCE</scope>
</reference>
<name>A0A060ZHN8_ONCMY</name>
<dbReference type="AlphaFoldDB" id="A0A060ZHN8"/>
<dbReference type="PANTHER" id="PTHR46501:SF2">
    <property type="entry name" value="MYOMEGALIN"/>
    <property type="match status" value="1"/>
</dbReference>
<feature type="compositionally biased region" description="Basic and acidic residues" evidence="1">
    <location>
        <begin position="37"/>
        <end position="46"/>
    </location>
</feature>
<dbReference type="GO" id="GO:0090063">
    <property type="term" value="P:positive regulation of microtubule nucleation"/>
    <property type="evidence" value="ECO:0007669"/>
    <property type="project" value="TreeGrafter"/>
</dbReference>
<feature type="non-terminal residue" evidence="2">
    <location>
        <position position="1"/>
    </location>
</feature>
<dbReference type="PaxDb" id="8022-A0A060ZHN8"/>
<feature type="region of interest" description="Disordered" evidence="1">
    <location>
        <begin position="23"/>
        <end position="52"/>
    </location>
</feature>
<protein>
    <submittedName>
        <fullName evidence="2">Uncharacterized protein</fullName>
    </submittedName>
</protein>
<dbReference type="GO" id="GO:0005794">
    <property type="term" value="C:Golgi apparatus"/>
    <property type="evidence" value="ECO:0007669"/>
    <property type="project" value="TreeGrafter"/>
</dbReference>
<sequence>SFSLPRLSKELQQKDKIIESLHTKLQQRSDTPCSSHAHSETTDQSDRTSFVSDECRTNEDLELCSDVDEASEYAQGEQEQVARHGPGNTDLHHFLPPPCLKSSSSCPNMLYSTPELASQTGPVSCSLPASQSLPGLNPNHDPWGQHMTFNPQSRTLSMEARQQELDTLHRQMAMNESEQS</sequence>
<reference evidence="2" key="1">
    <citation type="journal article" date="2014" name="Nat. Commun.">
        <title>The rainbow trout genome provides novel insights into evolution after whole-genome duplication in vertebrates.</title>
        <authorList>
            <person name="Berthelot C."/>
            <person name="Brunet F."/>
            <person name="Chalopin D."/>
            <person name="Juanchich A."/>
            <person name="Bernard M."/>
            <person name="Noel B."/>
            <person name="Bento P."/>
            <person name="Da Silva C."/>
            <person name="Labadie K."/>
            <person name="Alberti A."/>
            <person name="Aury J.M."/>
            <person name="Louis A."/>
            <person name="Dehais P."/>
            <person name="Bardou P."/>
            <person name="Montfort J."/>
            <person name="Klopp C."/>
            <person name="Cabau C."/>
            <person name="Gaspin C."/>
            <person name="Thorgaard G.H."/>
            <person name="Boussaha M."/>
            <person name="Quillet E."/>
            <person name="Guyomard R."/>
            <person name="Galiana D."/>
            <person name="Bobe J."/>
            <person name="Volff J.N."/>
            <person name="Genet C."/>
            <person name="Wincker P."/>
            <person name="Jaillon O."/>
            <person name="Roest Crollius H."/>
            <person name="Guiguen Y."/>
        </authorList>
    </citation>
    <scope>NUCLEOTIDE SEQUENCE [LARGE SCALE GENOMIC DNA]</scope>
</reference>
<dbReference type="STRING" id="8022.A0A060ZHN8"/>
<dbReference type="PANTHER" id="PTHR46501">
    <property type="entry name" value="MYOMEGALIN"/>
    <property type="match status" value="1"/>
</dbReference>
<feature type="compositionally biased region" description="Polar residues" evidence="1">
    <location>
        <begin position="23"/>
        <end position="36"/>
    </location>
</feature>
<organism evidence="2 3">
    <name type="scientific">Oncorhynchus mykiss</name>
    <name type="common">Rainbow trout</name>
    <name type="synonym">Salmo gairdneri</name>
    <dbReference type="NCBI Taxonomy" id="8022"/>
    <lineage>
        <taxon>Eukaryota</taxon>
        <taxon>Metazoa</taxon>
        <taxon>Chordata</taxon>
        <taxon>Craniata</taxon>
        <taxon>Vertebrata</taxon>
        <taxon>Euteleostomi</taxon>
        <taxon>Actinopterygii</taxon>
        <taxon>Neopterygii</taxon>
        <taxon>Teleostei</taxon>
        <taxon>Protacanthopterygii</taxon>
        <taxon>Salmoniformes</taxon>
        <taxon>Salmonidae</taxon>
        <taxon>Salmoninae</taxon>
        <taxon>Oncorhynchus</taxon>
    </lineage>
</organism>
<dbReference type="GO" id="GO:0007098">
    <property type="term" value="P:centrosome cycle"/>
    <property type="evidence" value="ECO:0007669"/>
    <property type="project" value="TreeGrafter"/>
</dbReference>
<dbReference type="GO" id="GO:0060090">
    <property type="term" value="F:molecular adaptor activity"/>
    <property type="evidence" value="ECO:0007669"/>
    <property type="project" value="TreeGrafter"/>
</dbReference>